<protein>
    <submittedName>
        <fullName evidence="1">Uncharacterized protein</fullName>
    </submittedName>
</protein>
<name>A0A7R9MJ79_9ACAR</name>
<feature type="non-terminal residue" evidence="1">
    <location>
        <position position="1"/>
    </location>
</feature>
<accession>A0A7R9MJ79</accession>
<reference evidence="1" key="1">
    <citation type="submission" date="2020-11" db="EMBL/GenBank/DDBJ databases">
        <authorList>
            <person name="Tran Van P."/>
        </authorList>
    </citation>
    <scope>NUCLEOTIDE SEQUENCE</scope>
</reference>
<dbReference type="OrthoDB" id="6537065at2759"/>
<gene>
    <name evidence="1" type="ORF">ONB1V03_LOCUS16845</name>
</gene>
<sequence length="55" mass="6396">MTTASTVTTTDPVMDVDQIRHVFDNSQHLHKMQKCVKQMKDMYQQYSSSDDELMA</sequence>
<dbReference type="EMBL" id="OC934600">
    <property type="protein sequence ID" value="CAD7660275.1"/>
    <property type="molecule type" value="Genomic_DNA"/>
</dbReference>
<proteinExistence type="predicted"/>
<keyword evidence="2" id="KW-1185">Reference proteome</keyword>
<evidence type="ECO:0000313" key="1">
    <source>
        <dbReference type="EMBL" id="CAD7660275.1"/>
    </source>
</evidence>
<dbReference type="AlphaFoldDB" id="A0A7R9MJ79"/>
<evidence type="ECO:0000313" key="2">
    <source>
        <dbReference type="Proteomes" id="UP000728032"/>
    </source>
</evidence>
<dbReference type="Proteomes" id="UP000728032">
    <property type="component" value="Unassembled WGS sequence"/>
</dbReference>
<organism evidence="1">
    <name type="scientific">Oppiella nova</name>
    <dbReference type="NCBI Taxonomy" id="334625"/>
    <lineage>
        <taxon>Eukaryota</taxon>
        <taxon>Metazoa</taxon>
        <taxon>Ecdysozoa</taxon>
        <taxon>Arthropoda</taxon>
        <taxon>Chelicerata</taxon>
        <taxon>Arachnida</taxon>
        <taxon>Acari</taxon>
        <taxon>Acariformes</taxon>
        <taxon>Sarcoptiformes</taxon>
        <taxon>Oribatida</taxon>
        <taxon>Brachypylina</taxon>
        <taxon>Oppioidea</taxon>
        <taxon>Oppiidae</taxon>
        <taxon>Oppiella</taxon>
    </lineage>
</organism>
<dbReference type="EMBL" id="CAJPVJ010019775">
    <property type="protein sequence ID" value="CAG2177413.1"/>
    <property type="molecule type" value="Genomic_DNA"/>
</dbReference>